<dbReference type="InterPro" id="IPR034660">
    <property type="entry name" value="DinB/YfiT-like"/>
</dbReference>
<evidence type="ECO:0000313" key="2">
    <source>
        <dbReference type="EMBL" id="MCZ4244274.1"/>
    </source>
</evidence>
<name>A0ABT4LBT6_9SPHI</name>
<dbReference type="EMBL" id="JAPWGM010000003">
    <property type="protein sequence ID" value="MCZ4244274.1"/>
    <property type="molecule type" value="Genomic_DNA"/>
</dbReference>
<accession>A0ABT4LBT6</accession>
<protein>
    <submittedName>
        <fullName evidence="2">DinB family protein</fullName>
    </submittedName>
</protein>
<reference evidence="2" key="1">
    <citation type="submission" date="2022-12" db="EMBL/GenBank/DDBJ databases">
        <title>Genome sequence of HCMS5-2.</title>
        <authorList>
            <person name="Woo H."/>
        </authorList>
    </citation>
    <scope>NUCLEOTIDE SEQUENCE</scope>
    <source>
        <strain evidence="2">HCMS5-2</strain>
    </source>
</reference>
<evidence type="ECO:0000313" key="3">
    <source>
        <dbReference type="Proteomes" id="UP001144347"/>
    </source>
</evidence>
<proteinExistence type="predicted"/>
<gene>
    <name evidence="2" type="ORF">O0955_09685</name>
</gene>
<dbReference type="Proteomes" id="UP001144347">
    <property type="component" value="Unassembled WGS sequence"/>
</dbReference>
<dbReference type="RefSeq" id="WP_269427347.1">
    <property type="nucleotide sequence ID" value="NZ_JAPWGM010000003.1"/>
</dbReference>
<dbReference type="SUPFAM" id="SSF109854">
    <property type="entry name" value="DinB/YfiT-like putative metalloenzymes"/>
    <property type="match status" value="1"/>
</dbReference>
<organism evidence="2 3">
    <name type="scientific">Pedobacter punctiformis</name>
    <dbReference type="NCBI Taxonomy" id="3004097"/>
    <lineage>
        <taxon>Bacteria</taxon>
        <taxon>Pseudomonadati</taxon>
        <taxon>Bacteroidota</taxon>
        <taxon>Sphingobacteriia</taxon>
        <taxon>Sphingobacteriales</taxon>
        <taxon>Sphingobacteriaceae</taxon>
        <taxon>Pedobacter</taxon>
    </lineage>
</organism>
<comment type="caution">
    <text evidence="2">The sequence shown here is derived from an EMBL/GenBank/DDBJ whole genome shotgun (WGS) entry which is preliminary data.</text>
</comment>
<sequence>MEKVYKEVDDALTALQTLFDGFSQEQINAVPFEGSWTAGQLAKHMIMANGGFTAMLNGPVEETNRPADQAVAKIKEDFENFSIRMEAPSFVVPPLKDYDKQELIQKLNQIKLDIIRAVSDLDLTKTTTSWQLPGYGYLTRLEAVYFVTYHTKRHIRQLEKMHNKLNSDYSQ</sequence>
<dbReference type="InterPro" id="IPR024775">
    <property type="entry name" value="DinB-like"/>
</dbReference>
<evidence type="ECO:0000259" key="1">
    <source>
        <dbReference type="Pfam" id="PF12867"/>
    </source>
</evidence>
<keyword evidence="3" id="KW-1185">Reference proteome</keyword>
<dbReference type="Pfam" id="PF12867">
    <property type="entry name" value="DinB_2"/>
    <property type="match status" value="1"/>
</dbReference>
<dbReference type="Gene3D" id="1.20.120.450">
    <property type="entry name" value="dinb family like domain"/>
    <property type="match status" value="1"/>
</dbReference>
<feature type="domain" description="DinB-like" evidence="1">
    <location>
        <begin position="9"/>
        <end position="158"/>
    </location>
</feature>